<feature type="signal peptide" evidence="1">
    <location>
        <begin position="1"/>
        <end position="20"/>
    </location>
</feature>
<protein>
    <submittedName>
        <fullName evidence="2">Uncharacterized protein</fullName>
    </submittedName>
</protein>
<name>A0A7S0YXD6_9CRYP</name>
<feature type="chain" id="PRO_5031052584" evidence="1">
    <location>
        <begin position="21"/>
        <end position="160"/>
    </location>
</feature>
<accession>A0A7S0YXD6</accession>
<gene>
    <name evidence="2" type="ORF">HTEP1355_LOCUS7201</name>
</gene>
<dbReference type="AlphaFoldDB" id="A0A7S0YXD6"/>
<sequence length="160" mass="17167">MRAVSLTGLAAALLGSVAVALLLSSHMKAGGAVEDLSLVTDGRGNAMLVEDNGFDITGDMCCAATQWPCCMSKACCDKWEEEKLGEPDSASTAAEKMVGFMPTIVLSDNQVRQLEAAQLRQQRPMGGFSPNVAQGYAQMYQQPGFFQGRPRQQYTLVPVE</sequence>
<organism evidence="2">
    <name type="scientific">Hemiselmis tepida</name>
    <dbReference type="NCBI Taxonomy" id="464990"/>
    <lineage>
        <taxon>Eukaryota</taxon>
        <taxon>Cryptophyceae</taxon>
        <taxon>Cryptomonadales</taxon>
        <taxon>Hemiselmidaceae</taxon>
        <taxon>Hemiselmis</taxon>
    </lineage>
</organism>
<dbReference type="EMBL" id="HBFN01012534">
    <property type="protein sequence ID" value="CAD8792768.1"/>
    <property type="molecule type" value="Transcribed_RNA"/>
</dbReference>
<keyword evidence="1" id="KW-0732">Signal</keyword>
<proteinExistence type="predicted"/>
<evidence type="ECO:0000313" key="2">
    <source>
        <dbReference type="EMBL" id="CAD8792768.1"/>
    </source>
</evidence>
<evidence type="ECO:0000256" key="1">
    <source>
        <dbReference type="SAM" id="SignalP"/>
    </source>
</evidence>
<reference evidence="2" key="1">
    <citation type="submission" date="2021-01" db="EMBL/GenBank/DDBJ databases">
        <authorList>
            <person name="Corre E."/>
            <person name="Pelletier E."/>
            <person name="Niang G."/>
            <person name="Scheremetjew M."/>
            <person name="Finn R."/>
            <person name="Kale V."/>
            <person name="Holt S."/>
            <person name="Cochrane G."/>
            <person name="Meng A."/>
            <person name="Brown T."/>
            <person name="Cohen L."/>
        </authorList>
    </citation>
    <scope>NUCLEOTIDE SEQUENCE</scope>
    <source>
        <strain evidence="2">CCMP443</strain>
    </source>
</reference>